<dbReference type="AlphaFoldDB" id="A0A7W4UBW0"/>
<dbReference type="Gene3D" id="3.10.350.10">
    <property type="entry name" value="LysM domain"/>
    <property type="match status" value="2"/>
</dbReference>
<dbReference type="InterPro" id="IPR036779">
    <property type="entry name" value="LysM_dom_sf"/>
</dbReference>
<dbReference type="RefSeq" id="WP_183294359.1">
    <property type="nucleotide sequence ID" value="NZ_JACHVX010000001.1"/>
</dbReference>
<organism evidence="4 5">
    <name type="scientific">Cellulomonas cellasea</name>
    <dbReference type="NCBI Taxonomy" id="43670"/>
    <lineage>
        <taxon>Bacteria</taxon>
        <taxon>Bacillati</taxon>
        <taxon>Actinomycetota</taxon>
        <taxon>Actinomycetes</taxon>
        <taxon>Micrococcales</taxon>
        <taxon>Cellulomonadaceae</taxon>
        <taxon>Cellulomonas</taxon>
    </lineage>
</organism>
<evidence type="ECO:0000313" key="5">
    <source>
        <dbReference type="Proteomes" id="UP000518206"/>
    </source>
</evidence>
<dbReference type="PANTHER" id="PTHR34700">
    <property type="entry name" value="POTASSIUM BINDING PROTEIN KBP"/>
    <property type="match status" value="1"/>
</dbReference>
<feature type="region of interest" description="Disordered" evidence="1">
    <location>
        <begin position="146"/>
        <end position="206"/>
    </location>
</feature>
<feature type="compositionally biased region" description="Polar residues" evidence="1">
    <location>
        <begin position="155"/>
        <end position="165"/>
    </location>
</feature>
<dbReference type="SMART" id="SM00257">
    <property type="entry name" value="LysM"/>
    <property type="match status" value="2"/>
</dbReference>
<feature type="region of interest" description="Disordered" evidence="1">
    <location>
        <begin position="357"/>
        <end position="434"/>
    </location>
</feature>
<feature type="domain" description="LysM" evidence="3">
    <location>
        <begin position="294"/>
        <end position="350"/>
    </location>
</feature>
<dbReference type="InterPro" id="IPR052196">
    <property type="entry name" value="Bact_Kbp"/>
</dbReference>
<feature type="compositionally biased region" description="Basic and acidic residues" evidence="1">
    <location>
        <begin position="414"/>
        <end position="424"/>
    </location>
</feature>
<sequence>MTPTYAPARPRPRTIGEFARGLSAALALAGFVIGVPFLLAVIAPLRLPQTWPTWDAVGDALNQPDDGSLLLGLLAVIAWAGWAAFTASAVIETVASLRHIPAPSLPLLSWAQHLAGTLVTTAGLLLTTAAPVIGSSAGTPPVIATAPASAEGTHDSSMTGSSRAMTGSGRAATEADPTMTGPATDAPTASPPTAPPAAIKDDVGAGQAPNYPVVTVERGDTLWSLAERHLSSGHRYTEIRDLNLGQPQPDGRSLTDSHWIYPGWHLHLPTDALNVPVDVAAHEAGAGPSAAPPTPYEVVPGDTLWDIAATQLGDGAQYPAVFDLNAGVPQDDGRTLTDPDLIHPGWQLVLPAHDLASGEQPASAVAAPVPAAEAPAPANDQPPPRDERQRGADGVPSPDSARPTEEEPAVPRGDTQEGHDRETDGVTDEAEPPASVTHLVLGLTGLAAAGVIGELTRRRRLQHRRRRTGERIPLPALGTPGDEAERTLRTATTPLSIPQLKAALLNLATRAYRAERDLPRITTLHLSDTRLELHLADDDPEPLEPFTADGPRLWTATTATLADDVPLDDDPDRPEPYPALVTLGHTDNATVIANLEAAGTLAVTGDPNAAHDTLRAIVTELATSDLTGRVGILTGPEFAALAATTDPARLQCLDTSALPAAHTERARSIAAVLGANGVDDTLQARSDRTATDTWLPVVYLDALAHEGWRPPAPWSGSVLLTTSSLDGSSTLRAQADGSATLEPAGTELTVSRLTAEDLAQIADLLATAEAGSAPLWGLDGQSSDVDDNESVHALAAISAPDAPARADMGTGTELRINVLGPIEVLGLPTGARPLGKRSTELLVYLALRGRATGPELDDVLWHGRRVDNQTRNSLIYRTRQRVGAHNLPPVDADGHYHLGPDVTCDWNYFRRLAERGLATGTDEVQALREALELVRDRPLCGIAGSEYSWAEHDTQQIVAAIVDVAHILSTRLLTLGDSRGAILAATRGLLAEACSETLYDDAIGAAKALGDGEVAERLSVQLRATLEDLDPEYA</sequence>
<evidence type="ECO:0000313" key="4">
    <source>
        <dbReference type="EMBL" id="MBB2921321.1"/>
    </source>
</evidence>
<proteinExistence type="predicted"/>
<dbReference type="CDD" id="cd00118">
    <property type="entry name" value="LysM"/>
    <property type="match status" value="2"/>
</dbReference>
<evidence type="ECO:0000256" key="1">
    <source>
        <dbReference type="SAM" id="MobiDB-lite"/>
    </source>
</evidence>
<gene>
    <name evidence="4" type="ORF">FHR80_000215</name>
</gene>
<evidence type="ECO:0000256" key="2">
    <source>
        <dbReference type="SAM" id="Phobius"/>
    </source>
</evidence>
<dbReference type="PANTHER" id="PTHR34700:SF4">
    <property type="entry name" value="PHAGE-LIKE ELEMENT PBSX PROTEIN XKDP"/>
    <property type="match status" value="1"/>
</dbReference>
<feature type="transmembrane region" description="Helical" evidence="2">
    <location>
        <begin position="67"/>
        <end position="95"/>
    </location>
</feature>
<evidence type="ECO:0000259" key="3">
    <source>
        <dbReference type="PROSITE" id="PS51782"/>
    </source>
</evidence>
<keyword evidence="2" id="KW-0812">Transmembrane</keyword>
<keyword evidence="2" id="KW-0472">Membrane</keyword>
<name>A0A7W4UBW0_9CELL</name>
<dbReference type="Pfam" id="PF01476">
    <property type="entry name" value="LysM"/>
    <property type="match status" value="2"/>
</dbReference>
<dbReference type="Proteomes" id="UP000518206">
    <property type="component" value="Unassembled WGS sequence"/>
</dbReference>
<reference evidence="4 5" key="2">
    <citation type="submission" date="2020-08" db="EMBL/GenBank/DDBJ databases">
        <authorList>
            <person name="Partida-Martinez L."/>
            <person name="Huntemann M."/>
            <person name="Clum A."/>
            <person name="Wang J."/>
            <person name="Palaniappan K."/>
            <person name="Ritter S."/>
            <person name="Chen I.-M."/>
            <person name="Stamatis D."/>
            <person name="Reddy T."/>
            <person name="O'Malley R."/>
            <person name="Daum C."/>
            <person name="Shapiro N."/>
            <person name="Ivanova N."/>
            <person name="Kyrpides N."/>
            <person name="Woyke T."/>
        </authorList>
    </citation>
    <scope>NUCLEOTIDE SEQUENCE [LARGE SCALE GENOMIC DNA]</scope>
    <source>
        <strain evidence="4 5">RAS26</strain>
    </source>
</reference>
<dbReference type="EMBL" id="JACHVX010000001">
    <property type="protein sequence ID" value="MBB2921321.1"/>
    <property type="molecule type" value="Genomic_DNA"/>
</dbReference>
<keyword evidence="2" id="KW-1133">Transmembrane helix</keyword>
<feature type="transmembrane region" description="Helical" evidence="2">
    <location>
        <begin position="21"/>
        <end position="47"/>
    </location>
</feature>
<comment type="caution">
    <text evidence="4">The sequence shown here is derived from an EMBL/GenBank/DDBJ whole genome shotgun (WGS) entry which is preliminary data.</text>
</comment>
<protein>
    <submittedName>
        <fullName evidence="4">Nucleoid-associated protein YgaU</fullName>
    </submittedName>
</protein>
<accession>A0A7W4UBW0</accession>
<reference evidence="4 5" key="1">
    <citation type="submission" date="2020-08" db="EMBL/GenBank/DDBJ databases">
        <title>The Agave Microbiome: Exploring the role of microbial communities in plant adaptations to desert environments.</title>
        <authorList>
            <person name="Partida-Martinez L.P."/>
        </authorList>
    </citation>
    <scope>NUCLEOTIDE SEQUENCE [LARGE SCALE GENOMIC DNA]</scope>
    <source>
        <strain evidence="4 5">RAS26</strain>
    </source>
</reference>
<feature type="transmembrane region" description="Helical" evidence="2">
    <location>
        <begin position="107"/>
        <end position="126"/>
    </location>
</feature>
<feature type="compositionally biased region" description="Low complexity" evidence="1">
    <location>
        <begin position="361"/>
        <end position="379"/>
    </location>
</feature>
<dbReference type="PROSITE" id="PS51782">
    <property type="entry name" value="LYSM"/>
    <property type="match status" value="1"/>
</dbReference>
<dbReference type="InterPro" id="IPR018392">
    <property type="entry name" value="LysM"/>
</dbReference>